<dbReference type="OrthoDB" id="9801841at2"/>
<dbReference type="InterPro" id="IPR017748">
    <property type="entry name" value="TagF"/>
</dbReference>
<evidence type="ECO:0000313" key="1">
    <source>
        <dbReference type="EMBL" id="TXB71186.1"/>
    </source>
</evidence>
<dbReference type="Proteomes" id="UP000321562">
    <property type="component" value="Unassembled WGS sequence"/>
</dbReference>
<comment type="caution">
    <text evidence="1">The sequence shown here is derived from an EMBL/GenBank/DDBJ whole genome shotgun (WGS) entry which is preliminary data.</text>
</comment>
<dbReference type="RefSeq" id="WP_147096684.1">
    <property type="nucleotide sequence ID" value="NZ_JBHUFH010000002.1"/>
</dbReference>
<gene>
    <name evidence="1" type="primary">tagF</name>
    <name evidence="1" type="ORF">FQV27_04905</name>
</gene>
<dbReference type="InterPro" id="IPR038225">
    <property type="entry name" value="TagF_sf"/>
</dbReference>
<keyword evidence="2" id="KW-1185">Reference proteome</keyword>
<evidence type="ECO:0000313" key="2">
    <source>
        <dbReference type="Proteomes" id="UP000321562"/>
    </source>
</evidence>
<dbReference type="Pfam" id="PF09867">
    <property type="entry name" value="TagF_N"/>
    <property type="match status" value="1"/>
</dbReference>
<name>A0A5C6S9P9_9RHOB</name>
<dbReference type="AlphaFoldDB" id="A0A5C6S9P9"/>
<accession>A0A5C6S9P9</accession>
<organism evidence="1 2">
    <name type="scientific">Paracoccus aurantiacus</name>
    <dbReference type="NCBI Taxonomy" id="2599412"/>
    <lineage>
        <taxon>Bacteria</taxon>
        <taxon>Pseudomonadati</taxon>
        <taxon>Pseudomonadota</taxon>
        <taxon>Alphaproteobacteria</taxon>
        <taxon>Rhodobacterales</taxon>
        <taxon>Paracoccaceae</taxon>
        <taxon>Paracoccus</taxon>
    </lineage>
</organism>
<sequence length="244" mass="25551">MSAERQLNAAALFGKHQAFGDFVIAGTLPGEASGQIMDWLAQVLGGWRDGAGDGWQASFDNAPALRFWIGAQLSNGTALRGVLIPSRDRSGRRFPLAIAQATHGVAPVTDSDQGFHEHAEAALRDLAGAERFDPREAASDLIAALPQPADLPGAGGASFWALNPNRSAQELLAELQTTDIAHAQAARSYWWFAADERAATPSGLLACAGWPGPAEIGWLLGRGNSTQAEIEAAVTSATADEAKA</sequence>
<dbReference type="Gene3D" id="3.40.1730.10">
    <property type="entry name" value="pa0076 domain"/>
    <property type="match status" value="1"/>
</dbReference>
<protein>
    <submittedName>
        <fullName evidence="1">Type VI secretion system-associated protein TagF</fullName>
    </submittedName>
</protein>
<reference evidence="1 2" key="1">
    <citation type="submission" date="2019-08" db="EMBL/GenBank/DDBJ databases">
        <authorList>
            <person name="Ye J."/>
        </authorList>
    </citation>
    <scope>NUCLEOTIDE SEQUENCE [LARGE SCALE GENOMIC DNA]</scope>
    <source>
        <strain evidence="1 2">TK008</strain>
    </source>
</reference>
<proteinExistence type="predicted"/>
<dbReference type="NCBIfam" id="TIGR03373">
    <property type="entry name" value="VI_minor_4"/>
    <property type="match status" value="1"/>
</dbReference>
<dbReference type="EMBL" id="VOPL01000001">
    <property type="protein sequence ID" value="TXB71186.1"/>
    <property type="molecule type" value="Genomic_DNA"/>
</dbReference>